<dbReference type="STRING" id="89784.SAMN04489725_1169"/>
<evidence type="ECO:0000256" key="1">
    <source>
        <dbReference type="SAM" id="Phobius"/>
    </source>
</evidence>
<accession>A0A1H2WN35</accession>
<proteinExistence type="predicted"/>
<organism evidence="2 3">
    <name type="scientific">Alicyclobacillus hesperidum</name>
    <dbReference type="NCBI Taxonomy" id="89784"/>
    <lineage>
        <taxon>Bacteria</taxon>
        <taxon>Bacillati</taxon>
        <taxon>Bacillota</taxon>
        <taxon>Bacilli</taxon>
        <taxon>Bacillales</taxon>
        <taxon>Alicyclobacillaceae</taxon>
        <taxon>Alicyclobacillus</taxon>
    </lineage>
</organism>
<evidence type="ECO:0000313" key="3">
    <source>
        <dbReference type="Proteomes" id="UP000182589"/>
    </source>
</evidence>
<keyword evidence="1" id="KW-1133">Transmembrane helix</keyword>
<feature type="transmembrane region" description="Helical" evidence="1">
    <location>
        <begin position="29"/>
        <end position="54"/>
    </location>
</feature>
<keyword evidence="1" id="KW-0812">Transmembrane</keyword>
<protein>
    <submittedName>
        <fullName evidence="2">Uncharacterized protein</fullName>
    </submittedName>
</protein>
<name>A0A1H2WN35_9BACL</name>
<dbReference type="Proteomes" id="UP000182589">
    <property type="component" value="Unassembled WGS sequence"/>
</dbReference>
<reference evidence="3" key="1">
    <citation type="submission" date="2016-10" db="EMBL/GenBank/DDBJ databases">
        <authorList>
            <person name="Varghese N."/>
        </authorList>
    </citation>
    <scope>NUCLEOTIDE SEQUENCE [LARGE SCALE GENOMIC DNA]</scope>
    <source>
        <strain evidence="3">DSM 12489</strain>
    </source>
</reference>
<keyword evidence="3" id="KW-1185">Reference proteome</keyword>
<dbReference type="EMBL" id="FNOJ01000016">
    <property type="protein sequence ID" value="SDW82073.1"/>
    <property type="molecule type" value="Genomic_DNA"/>
</dbReference>
<gene>
    <name evidence="2" type="ORF">SAMN04489725_1169</name>
</gene>
<sequence length="59" mass="6631">MNSTLSGFYIPDLSEDFDMKYFWKIVANFLSSISPFALIVGAALIVGLVIMFVVRGIRR</sequence>
<dbReference type="AlphaFoldDB" id="A0A1H2WN35"/>
<evidence type="ECO:0000313" key="2">
    <source>
        <dbReference type="EMBL" id="SDW82073.1"/>
    </source>
</evidence>
<keyword evidence="1" id="KW-0472">Membrane</keyword>